<gene>
    <name evidence="1" type="primary">Nfu_g_1_025716</name>
</gene>
<dbReference type="AlphaFoldDB" id="A0A1A7X187"/>
<name>A0A1A7X187_9TELE</name>
<dbReference type="EMBL" id="HADW01010290">
    <property type="protein sequence ID" value="SBP11690.1"/>
    <property type="molecule type" value="Transcribed_RNA"/>
</dbReference>
<reference evidence="1" key="2">
    <citation type="submission" date="2016-06" db="EMBL/GenBank/DDBJ databases">
        <title>The genome of a short-lived fish provides insights into sex chromosome evolution and the genetic control of aging.</title>
        <authorList>
            <person name="Reichwald K."/>
            <person name="Felder M."/>
            <person name="Petzold A."/>
            <person name="Koch P."/>
            <person name="Groth M."/>
            <person name="Platzer M."/>
        </authorList>
    </citation>
    <scope>NUCLEOTIDE SEQUENCE</scope>
    <source>
        <tissue evidence="1">Brain</tissue>
    </source>
</reference>
<sequence length="90" mass="10548">AVALREALLVHHKQDKQVQEQFFPKKHNHLKLTHALNQPNLLPINLCNIQYLFCNNCNFAPFVYCFYYVFCTEGAAIKLVVLVYSDNKRH</sequence>
<reference evidence="1" key="1">
    <citation type="submission" date="2016-05" db="EMBL/GenBank/DDBJ databases">
        <authorList>
            <person name="Lavstsen T."/>
            <person name="Jespersen J.S."/>
        </authorList>
    </citation>
    <scope>NUCLEOTIDE SEQUENCE</scope>
    <source>
        <tissue evidence="1">Brain</tissue>
    </source>
</reference>
<accession>A0A1A7X187</accession>
<feature type="non-terminal residue" evidence="1">
    <location>
        <position position="1"/>
    </location>
</feature>
<organism evidence="1">
    <name type="scientific">Iconisemion striatum</name>
    <dbReference type="NCBI Taxonomy" id="60296"/>
    <lineage>
        <taxon>Eukaryota</taxon>
        <taxon>Metazoa</taxon>
        <taxon>Chordata</taxon>
        <taxon>Craniata</taxon>
        <taxon>Vertebrata</taxon>
        <taxon>Euteleostomi</taxon>
        <taxon>Actinopterygii</taxon>
        <taxon>Neopterygii</taxon>
        <taxon>Teleostei</taxon>
        <taxon>Neoteleostei</taxon>
        <taxon>Acanthomorphata</taxon>
        <taxon>Ovalentaria</taxon>
        <taxon>Atherinomorphae</taxon>
        <taxon>Cyprinodontiformes</taxon>
        <taxon>Nothobranchiidae</taxon>
        <taxon>Iconisemion</taxon>
    </lineage>
</organism>
<evidence type="ECO:0000313" key="1">
    <source>
        <dbReference type="EMBL" id="SBP11690.1"/>
    </source>
</evidence>
<proteinExistence type="predicted"/>
<protein>
    <submittedName>
        <fullName evidence="1">Uncharacterized protein</fullName>
    </submittedName>
</protein>
<feature type="non-terminal residue" evidence="1">
    <location>
        <position position="90"/>
    </location>
</feature>